<keyword evidence="2" id="KW-1185">Reference proteome</keyword>
<dbReference type="Proteomes" id="UP000030653">
    <property type="component" value="Unassembled WGS sequence"/>
</dbReference>
<dbReference type="RefSeq" id="XP_040626488.1">
    <property type="nucleotide sequence ID" value="XM_040773340.1"/>
</dbReference>
<protein>
    <submittedName>
        <fullName evidence="1">Uncharacterized protein</fullName>
    </submittedName>
</protein>
<evidence type="ECO:0000313" key="1">
    <source>
        <dbReference type="EMBL" id="EJT99590.1"/>
    </source>
</evidence>
<dbReference type="OrthoDB" id="2973896at2759"/>
<dbReference type="EMBL" id="JH795869">
    <property type="protein sequence ID" value="EJT99590.1"/>
    <property type="molecule type" value="Genomic_DNA"/>
</dbReference>
<dbReference type="GeneID" id="63688402"/>
<gene>
    <name evidence="1" type="ORF">DACRYDRAFT_23678</name>
</gene>
<name>M5FR78_DACPD</name>
<evidence type="ECO:0000313" key="2">
    <source>
        <dbReference type="Proteomes" id="UP000030653"/>
    </source>
</evidence>
<dbReference type="AlphaFoldDB" id="M5FR78"/>
<proteinExistence type="predicted"/>
<organism evidence="1 2">
    <name type="scientific">Dacryopinax primogenitus (strain DJM 731)</name>
    <name type="common">Brown rot fungus</name>
    <dbReference type="NCBI Taxonomy" id="1858805"/>
    <lineage>
        <taxon>Eukaryota</taxon>
        <taxon>Fungi</taxon>
        <taxon>Dikarya</taxon>
        <taxon>Basidiomycota</taxon>
        <taxon>Agaricomycotina</taxon>
        <taxon>Dacrymycetes</taxon>
        <taxon>Dacrymycetales</taxon>
        <taxon>Dacrymycetaceae</taxon>
        <taxon>Dacryopinax</taxon>
    </lineage>
</organism>
<sequence>METELHDIDSTLWGFLDVCPNIIILRIVPCRSYTVVFQTQGTIYRDRDVSMPLVLVHNIANRLGGSLRELETSVNVDIESTAFLALLKGLHGLQVFLCPAVFGSKIKQIKQIGTTRKIFYRVMSCCLIFIPFA</sequence>
<reference evidence="1 2" key="1">
    <citation type="journal article" date="2012" name="Science">
        <title>The Paleozoic origin of enzymatic lignin decomposition reconstructed from 31 fungal genomes.</title>
        <authorList>
            <person name="Floudas D."/>
            <person name="Binder M."/>
            <person name="Riley R."/>
            <person name="Barry K."/>
            <person name="Blanchette R.A."/>
            <person name="Henrissat B."/>
            <person name="Martinez A.T."/>
            <person name="Otillar R."/>
            <person name="Spatafora J.W."/>
            <person name="Yadav J.S."/>
            <person name="Aerts A."/>
            <person name="Benoit I."/>
            <person name="Boyd A."/>
            <person name="Carlson A."/>
            <person name="Copeland A."/>
            <person name="Coutinho P.M."/>
            <person name="de Vries R.P."/>
            <person name="Ferreira P."/>
            <person name="Findley K."/>
            <person name="Foster B."/>
            <person name="Gaskell J."/>
            <person name="Glotzer D."/>
            <person name="Gorecki P."/>
            <person name="Heitman J."/>
            <person name="Hesse C."/>
            <person name="Hori C."/>
            <person name="Igarashi K."/>
            <person name="Jurgens J.A."/>
            <person name="Kallen N."/>
            <person name="Kersten P."/>
            <person name="Kohler A."/>
            <person name="Kuees U."/>
            <person name="Kumar T.K.A."/>
            <person name="Kuo A."/>
            <person name="LaButti K."/>
            <person name="Larrondo L.F."/>
            <person name="Lindquist E."/>
            <person name="Ling A."/>
            <person name="Lombard V."/>
            <person name="Lucas S."/>
            <person name="Lundell T."/>
            <person name="Martin R."/>
            <person name="McLaughlin D.J."/>
            <person name="Morgenstern I."/>
            <person name="Morin E."/>
            <person name="Murat C."/>
            <person name="Nagy L.G."/>
            <person name="Nolan M."/>
            <person name="Ohm R.A."/>
            <person name="Patyshakuliyeva A."/>
            <person name="Rokas A."/>
            <person name="Ruiz-Duenas F.J."/>
            <person name="Sabat G."/>
            <person name="Salamov A."/>
            <person name="Samejima M."/>
            <person name="Schmutz J."/>
            <person name="Slot J.C."/>
            <person name="St John F."/>
            <person name="Stenlid J."/>
            <person name="Sun H."/>
            <person name="Sun S."/>
            <person name="Syed K."/>
            <person name="Tsang A."/>
            <person name="Wiebenga A."/>
            <person name="Young D."/>
            <person name="Pisabarro A."/>
            <person name="Eastwood D.C."/>
            <person name="Martin F."/>
            <person name="Cullen D."/>
            <person name="Grigoriev I.V."/>
            <person name="Hibbett D.S."/>
        </authorList>
    </citation>
    <scope>NUCLEOTIDE SEQUENCE [LARGE SCALE GENOMIC DNA]</scope>
    <source>
        <strain evidence="1 2">DJM-731 SS1</strain>
    </source>
</reference>
<dbReference type="HOGENOM" id="CLU_1906666_0_0_1"/>
<accession>M5FR78</accession>